<proteinExistence type="predicted"/>
<evidence type="ECO:0000313" key="2">
    <source>
        <dbReference type="Proteomes" id="UP001056120"/>
    </source>
</evidence>
<keyword evidence="2" id="KW-1185">Reference proteome</keyword>
<gene>
    <name evidence="1" type="ORF">L1987_65768</name>
</gene>
<dbReference type="Proteomes" id="UP001056120">
    <property type="component" value="Linkage Group LG22"/>
</dbReference>
<sequence length="279" mass="30191">MAVDCVGVQPVDHLNRTFQLSNHGFSVSSCYEQAVSTLKRTGHARFRRGPSSSSTDTHGPSTSSQSEDKQLDLPSAVPKDCFSNRSVTETTASSRSTSSSSMLSSLAGGGLEESVSNGKQFSSLGIVAPAPTFSSRKPPLPSTHRKRCSADRPVASLHGSGKEKENNSVSRSGCHCCKRRKIGSKREVRRVPIIGSKVTSIPADDYSWKKYGEKRIDGSPYPRVYYKCRTGKGCPARKRVELAKGDSNMLIVTYDGEHCHRIAPTPVPTGLTSVVVWSK</sequence>
<evidence type="ECO:0000313" key="1">
    <source>
        <dbReference type="EMBL" id="KAI3725971.1"/>
    </source>
</evidence>
<accession>A0ACB9BV84</accession>
<reference evidence="2" key="1">
    <citation type="journal article" date="2022" name="Mol. Ecol. Resour.">
        <title>The genomes of chicory, endive, great burdock and yacon provide insights into Asteraceae palaeo-polyploidization history and plant inulin production.</title>
        <authorList>
            <person name="Fan W."/>
            <person name="Wang S."/>
            <person name="Wang H."/>
            <person name="Wang A."/>
            <person name="Jiang F."/>
            <person name="Liu H."/>
            <person name="Zhao H."/>
            <person name="Xu D."/>
            <person name="Zhang Y."/>
        </authorList>
    </citation>
    <scope>NUCLEOTIDE SEQUENCE [LARGE SCALE GENOMIC DNA]</scope>
    <source>
        <strain evidence="2">cv. Yunnan</strain>
    </source>
</reference>
<dbReference type="EMBL" id="CM042039">
    <property type="protein sequence ID" value="KAI3725971.1"/>
    <property type="molecule type" value="Genomic_DNA"/>
</dbReference>
<protein>
    <submittedName>
        <fullName evidence="1">Uncharacterized protein</fullName>
    </submittedName>
</protein>
<reference evidence="1 2" key="2">
    <citation type="journal article" date="2022" name="Mol. Ecol. Resour.">
        <title>The genomes of chicory, endive, great burdock and yacon provide insights into Asteraceae paleo-polyploidization history and plant inulin production.</title>
        <authorList>
            <person name="Fan W."/>
            <person name="Wang S."/>
            <person name="Wang H."/>
            <person name="Wang A."/>
            <person name="Jiang F."/>
            <person name="Liu H."/>
            <person name="Zhao H."/>
            <person name="Xu D."/>
            <person name="Zhang Y."/>
        </authorList>
    </citation>
    <scope>NUCLEOTIDE SEQUENCE [LARGE SCALE GENOMIC DNA]</scope>
    <source>
        <strain evidence="2">cv. Yunnan</strain>
        <tissue evidence="1">Leaves</tissue>
    </source>
</reference>
<comment type="caution">
    <text evidence="1">The sequence shown here is derived from an EMBL/GenBank/DDBJ whole genome shotgun (WGS) entry which is preliminary data.</text>
</comment>
<name>A0ACB9BV84_9ASTR</name>
<organism evidence="1 2">
    <name type="scientific">Smallanthus sonchifolius</name>
    <dbReference type="NCBI Taxonomy" id="185202"/>
    <lineage>
        <taxon>Eukaryota</taxon>
        <taxon>Viridiplantae</taxon>
        <taxon>Streptophyta</taxon>
        <taxon>Embryophyta</taxon>
        <taxon>Tracheophyta</taxon>
        <taxon>Spermatophyta</taxon>
        <taxon>Magnoliopsida</taxon>
        <taxon>eudicotyledons</taxon>
        <taxon>Gunneridae</taxon>
        <taxon>Pentapetalae</taxon>
        <taxon>asterids</taxon>
        <taxon>campanulids</taxon>
        <taxon>Asterales</taxon>
        <taxon>Asteraceae</taxon>
        <taxon>Asteroideae</taxon>
        <taxon>Heliantheae alliance</taxon>
        <taxon>Millerieae</taxon>
        <taxon>Smallanthus</taxon>
    </lineage>
</organism>